<name>A0A7T8HI82_CALRO</name>
<accession>A0A7T8HI82</accession>
<dbReference type="Proteomes" id="UP000595437">
    <property type="component" value="Chromosome 7"/>
</dbReference>
<organism evidence="2 3">
    <name type="scientific">Caligus rogercresseyi</name>
    <name type="common">Sea louse</name>
    <dbReference type="NCBI Taxonomy" id="217165"/>
    <lineage>
        <taxon>Eukaryota</taxon>
        <taxon>Metazoa</taxon>
        <taxon>Ecdysozoa</taxon>
        <taxon>Arthropoda</taxon>
        <taxon>Crustacea</taxon>
        <taxon>Multicrustacea</taxon>
        <taxon>Hexanauplia</taxon>
        <taxon>Copepoda</taxon>
        <taxon>Siphonostomatoida</taxon>
        <taxon>Caligidae</taxon>
        <taxon>Caligus</taxon>
    </lineage>
</organism>
<sequence>DRVDIISMNPNGLWKGKCEGRIGNLSSLMKSFYVVPKSQSISNLNASAANSKKVRHDSRDSEQESDEDEDTVDGDDEVVCSSSQIEIMMSESEIPKTVEGLLKSI</sequence>
<gene>
    <name evidence="2" type="ORF">FKW44_011398</name>
</gene>
<dbReference type="OrthoDB" id="6382826at2759"/>
<dbReference type="AlphaFoldDB" id="A0A7T8HI82"/>
<keyword evidence="3" id="KW-1185">Reference proteome</keyword>
<reference evidence="3" key="1">
    <citation type="submission" date="2021-01" db="EMBL/GenBank/DDBJ databases">
        <title>Caligus Genome Assembly.</title>
        <authorList>
            <person name="Gallardo-Escarate C."/>
        </authorList>
    </citation>
    <scope>NUCLEOTIDE SEQUENCE [LARGE SCALE GENOMIC DNA]</scope>
</reference>
<feature type="non-terminal residue" evidence="2">
    <location>
        <position position="105"/>
    </location>
</feature>
<evidence type="ECO:0000313" key="3">
    <source>
        <dbReference type="Proteomes" id="UP000595437"/>
    </source>
</evidence>
<dbReference type="Gene3D" id="2.30.30.40">
    <property type="entry name" value="SH3 Domains"/>
    <property type="match status" value="1"/>
</dbReference>
<evidence type="ECO:0000313" key="2">
    <source>
        <dbReference type="EMBL" id="QQP50399.1"/>
    </source>
</evidence>
<feature type="region of interest" description="Disordered" evidence="1">
    <location>
        <begin position="45"/>
        <end position="76"/>
    </location>
</feature>
<feature type="non-terminal residue" evidence="2">
    <location>
        <position position="1"/>
    </location>
</feature>
<dbReference type="EMBL" id="CP045896">
    <property type="protein sequence ID" value="QQP50399.1"/>
    <property type="molecule type" value="Genomic_DNA"/>
</dbReference>
<protein>
    <submittedName>
        <fullName evidence="2">Uncharacterized protein</fullName>
    </submittedName>
</protein>
<feature type="compositionally biased region" description="Acidic residues" evidence="1">
    <location>
        <begin position="63"/>
        <end position="76"/>
    </location>
</feature>
<evidence type="ECO:0000256" key="1">
    <source>
        <dbReference type="SAM" id="MobiDB-lite"/>
    </source>
</evidence>
<proteinExistence type="predicted"/>